<evidence type="ECO:0000313" key="1">
    <source>
        <dbReference type="EMBL" id="MPN06033.1"/>
    </source>
</evidence>
<organism evidence="1">
    <name type="scientific">bioreactor metagenome</name>
    <dbReference type="NCBI Taxonomy" id="1076179"/>
    <lineage>
        <taxon>unclassified sequences</taxon>
        <taxon>metagenomes</taxon>
        <taxon>ecological metagenomes</taxon>
    </lineage>
</organism>
<dbReference type="AlphaFoldDB" id="A0A645F050"/>
<proteinExistence type="predicted"/>
<comment type="caution">
    <text evidence="1">The sequence shown here is derived from an EMBL/GenBank/DDBJ whole genome shotgun (WGS) entry which is preliminary data.</text>
</comment>
<protein>
    <submittedName>
        <fullName evidence="1">Uncharacterized protein</fullName>
    </submittedName>
</protein>
<name>A0A645F050_9ZZZZ</name>
<dbReference type="EMBL" id="VSSQ01051913">
    <property type="protein sequence ID" value="MPN06033.1"/>
    <property type="molecule type" value="Genomic_DNA"/>
</dbReference>
<sequence>MVDWRTGRLGSPARDYLLVRLQCSIGDATATGWHLLGFDGTQPVDFGIVAAAYGPVDLQVTDGQLVVSHEYRRTGDHGLSDTGRTDYRVAMVGNTPVRLYGDEQASDVPAAVAGWAPNAWRAGLVTLVTSNAAGVTGWHLGLQIDATTAITGDDLTVGDAGCTPAAAWTHAGQRIDPARTEGWVGSDGAGQRGSRVTLSLPTDAPDLARINRPDVPLAAPAPGLLVTGSGLVPALATAGTAAVTSAGVVTVAVTSRAPSDDRLETTPFGAPTAVLRDSAGDVLLAGGWSAPGQPATVGMRALPDPHVAPVAGC</sequence>
<gene>
    <name evidence="1" type="ORF">SDC9_153287</name>
</gene>
<accession>A0A645F050</accession>
<reference evidence="1" key="1">
    <citation type="submission" date="2019-08" db="EMBL/GenBank/DDBJ databases">
        <authorList>
            <person name="Kucharzyk K."/>
            <person name="Murdoch R.W."/>
            <person name="Higgins S."/>
            <person name="Loffler F."/>
        </authorList>
    </citation>
    <scope>NUCLEOTIDE SEQUENCE</scope>
</reference>